<dbReference type="GO" id="GO:0004518">
    <property type="term" value="F:nuclease activity"/>
    <property type="evidence" value="ECO:0007669"/>
    <property type="project" value="UniProtKB-KW"/>
</dbReference>
<organism evidence="14 15">
    <name type="scientific">Lasius platythorax</name>
    <dbReference type="NCBI Taxonomy" id="488582"/>
    <lineage>
        <taxon>Eukaryota</taxon>
        <taxon>Metazoa</taxon>
        <taxon>Ecdysozoa</taxon>
        <taxon>Arthropoda</taxon>
        <taxon>Hexapoda</taxon>
        <taxon>Insecta</taxon>
        <taxon>Pterygota</taxon>
        <taxon>Neoptera</taxon>
        <taxon>Endopterygota</taxon>
        <taxon>Hymenoptera</taxon>
        <taxon>Apocrita</taxon>
        <taxon>Aculeata</taxon>
        <taxon>Formicoidea</taxon>
        <taxon>Formicidae</taxon>
        <taxon>Formicinae</taxon>
        <taxon>Lasius</taxon>
        <taxon>Lasius</taxon>
    </lineage>
</organism>
<comment type="similarity">
    <text evidence="4">Belongs to the HARBI1 family.</text>
</comment>
<dbReference type="GO" id="GO:0046872">
    <property type="term" value="F:metal ion binding"/>
    <property type="evidence" value="ECO:0007669"/>
    <property type="project" value="UniProtKB-KW"/>
</dbReference>
<evidence type="ECO:0000256" key="10">
    <source>
        <dbReference type="ARBA" id="ARBA00023242"/>
    </source>
</evidence>
<comment type="cofactor">
    <cofactor evidence="1">
        <name>a divalent metal cation</name>
        <dbReference type="ChEBI" id="CHEBI:60240"/>
    </cofactor>
</comment>
<evidence type="ECO:0000313" key="15">
    <source>
        <dbReference type="Proteomes" id="UP001497644"/>
    </source>
</evidence>
<evidence type="ECO:0000256" key="9">
    <source>
        <dbReference type="ARBA" id="ARBA00022801"/>
    </source>
</evidence>
<dbReference type="InterPro" id="IPR027806">
    <property type="entry name" value="HARBI1_dom"/>
</dbReference>
<evidence type="ECO:0000256" key="6">
    <source>
        <dbReference type="ARBA" id="ARBA00022490"/>
    </source>
</evidence>
<evidence type="ECO:0000256" key="7">
    <source>
        <dbReference type="ARBA" id="ARBA00022722"/>
    </source>
</evidence>
<evidence type="ECO:0000259" key="13">
    <source>
        <dbReference type="Pfam" id="PF13359"/>
    </source>
</evidence>
<dbReference type="Proteomes" id="UP001497644">
    <property type="component" value="Unassembled WGS sequence"/>
</dbReference>
<evidence type="ECO:0000256" key="3">
    <source>
        <dbReference type="ARBA" id="ARBA00004496"/>
    </source>
</evidence>
<evidence type="ECO:0000313" key="14">
    <source>
        <dbReference type="EMBL" id="CAL1671810.1"/>
    </source>
</evidence>
<comment type="subcellular location">
    <subcellularLocation>
        <location evidence="3">Cytoplasm</location>
    </subcellularLocation>
    <subcellularLocation>
        <location evidence="2">Nucleus</location>
    </subcellularLocation>
</comment>
<dbReference type="PANTHER" id="PTHR22930">
    <property type="match status" value="1"/>
</dbReference>
<dbReference type="Pfam" id="PF13359">
    <property type="entry name" value="DDE_Tnp_4"/>
    <property type="match status" value="1"/>
</dbReference>
<reference evidence="14" key="1">
    <citation type="submission" date="2024-04" db="EMBL/GenBank/DDBJ databases">
        <authorList>
            <consortium name="Molecular Ecology Group"/>
        </authorList>
    </citation>
    <scope>NUCLEOTIDE SEQUENCE</scope>
</reference>
<accession>A0AAV2MWK3</accession>
<evidence type="ECO:0000256" key="12">
    <source>
        <dbReference type="ARBA" id="ARBA00045850"/>
    </source>
</evidence>
<name>A0AAV2MWK3_9HYME</name>
<keyword evidence="15" id="KW-1185">Reference proteome</keyword>
<protein>
    <recommendedName>
        <fullName evidence="5">Putative nuclease HARBI1</fullName>
    </recommendedName>
    <alternativeName>
        <fullName evidence="11">Harbinger transposase-derived nuclease</fullName>
    </alternativeName>
</protein>
<evidence type="ECO:0000256" key="5">
    <source>
        <dbReference type="ARBA" id="ARBA00015519"/>
    </source>
</evidence>
<keyword evidence="9" id="KW-0378">Hydrolase</keyword>
<evidence type="ECO:0000256" key="4">
    <source>
        <dbReference type="ARBA" id="ARBA00006958"/>
    </source>
</evidence>
<evidence type="ECO:0000256" key="2">
    <source>
        <dbReference type="ARBA" id="ARBA00004123"/>
    </source>
</evidence>
<dbReference type="PRINTS" id="PR02086">
    <property type="entry name" value="PUTNUCHARBI1"/>
</dbReference>
<comment type="function">
    <text evidence="12">Transposase-derived protein that may have nuclease activity. Does not have transposase activity.</text>
</comment>
<gene>
    <name evidence="14" type="ORF">LPLAT_LOCUS5233</name>
</gene>
<dbReference type="InterPro" id="IPR026103">
    <property type="entry name" value="HARBI1_animal"/>
</dbReference>
<comment type="caution">
    <text evidence="14">The sequence shown here is derived from an EMBL/GenBank/DDBJ whole genome shotgun (WGS) entry which is preliminary data.</text>
</comment>
<evidence type="ECO:0000256" key="8">
    <source>
        <dbReference type="ARBA" id="ARBA00022723"/>
    </source>
</evidence>
<sequence length="353" mass="41173">MDRIINILFDGYDEDEYVQEQQRRLRLIRPRVDYLEICNDDDFKRSFVISRHSFIMLLGRIQDEIQHNTNRNNAIPPRIQLMVTLRFYATGSFLQTIGDFCGISEVSALNIVHRVSPVIAALRPEFIKLPASPEEIRRNQQEFFQTARFIRVIGCMDCTHIRVQSYGGEDSEFYRNRKGYFSLNVQVVINARLEIIDLVARWPGSSHDSTIFNNSRIKSLFDANRFDDGLLLGDSGYPNLPYLMTPLLNPATPAEHLYNEAQIRTRSKVERCFGIWKRRFAVLTFGSRFHKVEKILPVITATAVLHNIAQQENEYNAVNPEIYDNAVAQIQHVNLDNRNIDERERLILEYFER</sequence>
<dbReference type="GO" id="GO:0016787">
    <property type="term" value="F:hydrolase activity"/>
    <property type="evidence" value="ECO:0007669"/>
    <property type="project" value="UniProtKB-KW"/>
</dbReference>
<keyword evidence="10" id="KW-0539">Nucleus</keyword>
<keyword evidence="8" id="KW-0479">Metal-binding</keyword>
<dbReference type="InterPro" id="IPR045249">
    <property type="entry name" value="HARBI1-like"/>
</dbReference>
<evidence type="ECO:0000256" key="11">
    <source>
        <dbReference type="ARBA" id="ARBA00030126"/>
    </source>
</evidence>
<dbReference type="PANTHER" id="PTHR22930:SF289">
    <property type="entry name" value="DDE TNP4 DOMAIN-CONTAINING PROTEIN-RELATED"/>
    <property type="match status" value="1"/>
</dbReference>
<keyword evidence="7" id="KW-0540">Nuclease</keyword>
<dbReference type="GO" id="GO:0005737">
    <property type="term" value="C:cytoplasm"/>
    <property type="evidence" value="ECO:0007669"/>
    <property type="project" value="UniProtKB-SubCell"/>
</dbReference>
<dbReference type="GO" id="GO:0005634">
    <property type="term" value="C:nucleus"/>
    <property type="evidence" value="ECO:0007669"/>
    <property type="project" value="UniProtKB-SubCell"/>
</dbReference>
<evidence type="ECO:0000256" key="1">
    <source>
        <dbReference type="ARBA" id="ARBA00001968"/>
    </source>
</evidence>
<dbReference type="EMBL" id="CAXIPU020000424">
    <property type="protein sequence ID" value="CAL1671810.1"/>
    <property type="molecule type" value="Genomic_DNA"/>
</dbReference>
<proteinExistence type="inferred from homology"/>
<dbReference type="AlphaFoldDB" id="A0AAV2MWK3"/>
<feature type="domain" description="DDE Tnp4" evidence="13">
    <location>
        <begin position="156"/>
        <end position="307"/>
    </location>
</feature>
<keyword evidence="6" id="KW-0963">Cytoplasm</keyword>